<dbReference type="AlphaFoldDB" id="A0A8R1Y4N4"/>
<accession>A0A8R1Y4N4</accession>
<reference evidence="1" key="2">
    <citation type="submission" date="2022-06" db="UniProtKB">
        <authorList>
            <consortium name="EnsemblMetazoa"/>
        </authorList>
    </citation>
    <scope>IDENTIFICATION</scope>
</reference>
<evidence type="ECO:0000313" key="2">
    <source>
        <dbReference type="Proteomes" id="UP000024404"/>
    </source>
</evidence>
<dbReference type="EnsemblMetazoa" id="OVOC9233.1">
    <property type="protein sequence ID" value="OVOC9233.1"/>
    <property type="gene ID" value="WBGene00246042"/>
</dbReference>
<proteinExistence type="predicted"/>
<keyword evidence="2" id="KW-1185">Reference proteome</keyword>
<sequence>MSEPAVPLVLNRIIIATIYHGLPEEPTSKDQKATSLWTLGLPKDVLLSE</sequence>
<reference evidence="2" key="1">
    <citation type="submission" date="2013-10" db="EMBL/GenBank/DDBJ databases">
        <title>Genome sequencing of Onchocerca volvulus.</title>
        <authorList>
            <person name="Cotton J."/>
            <person name="Tsai J."/>
            <person name="Stanley E."/>
            <person name="Tracey A."/>
            <person name="Holroyd N."/>
            <person name="Lustigman S."/>
            <person name="Berriman M."/>
        </authorList>
    </citation>
    <scope>NUCLEOTIDE SEQUENCE</scope>
</reference>
<organism evidence="1 2">
    <name type="scientific">Onchocerca volvulus</name>
    <dbReference type="NCBI Taxonomy" id="6282"/>
    <lineage>
        <taxon>Eukaryota</taxon>
        <taxon>Metazoa</taxon>
        <taxon>Ecdysozoa</taxon>
        <taxon>Nematoda</taxon>
        <taxon>Chromadorea</taxon>
        <taxon>Rhabditida</taxon>
        <taxon>Spirurina</taxon>
        <taxon>Spiruromorpha</taxon>
        <taxon>Filarioidea</taxon>
        <taxon>Onchocercidae</taxon>
        <taxon>Onchocerca</taxon>
    </lineage>
</organism>
<dbReference type="Proteomes" id="UP000024404">
    <property type="component" value="Unassembled WGS sequence"/>
</dbReference>
<name>A0A8R1Y4N4_ONCVO</name>
<evidence type="ECO:0000313" key="1">
    <source>
        <dbReference type="EnsemblMetazoa" id="OVOC9233.1"/>
    </source>
</evidence>
<dbReference type="EMBL" id="CMVM020000258">
    <property type="status" value="NOT_ANNOTATED_CDS"/>
    <property type="molecule type" value="Genomic_DNA"/>
</dbReference>
<protein>
    <submittedName>
        <fullName evidence="1">Uncharacterized protein</fullName>
    </submittedName>
</protein>